<feature type="region of interest" description="Disordered" evidence="7">
    <location>
        <begin position="216"/>
        <end position="238"/>
    </location>
</feature>
<dbReference type="InterPro" id="IPR036864">
    <property type="entry name" value="Zn2-C6_fun-type_DNA-bd_sf"/>
</dbReference>
<dbReference type="CDD" id="cd00067">
    <property type="entry name" value="GAL4"/>
    <property type="match status" value="1"/>
</dbReference>
<dbReference type="PROSITE" id="PS00463">
    <property type="entry name" value="ZN2_CY6_FUNGAL_1"/>
    <property type="match status" value="1"/>
</dbReference>
<dbReference type="InterPro" id="IPR050987">
    <property type="entry name" value="AtrR-like"/>
</dbReference>
<dbReference type="CDD" id="cd12148">
    <property type="entry name" value="fungal_TF_MHR"/>
    <property type="match status" value="1"/>
</dbReference>
<dbReference type="GO" id="GO:0005634">
    <property type="term" value="C:nucleus"/>
    <property type="evidence" value="ECO:0007669"/>
    <property type="project" value="UniProtKB-SubCell"/>
</dbReference>
<keyword evidence="4" id="KW-0238">DNA-binding</keyword>
<dbReference type="Gene3D" id="4.10.240.10">
    <property type="entry name" value="Zn(2)-C6 fungal-type DNA-binding domain"/>
    <property type="match status" value="1"/>
</dbReference>
<dbReference type="PROSITE" id="PS50048">
    <property type="entry name" value="ZN2_CY6_FUNGAL_2"/>
    <property type="match status" value="1"/>
</dbReference>
<comment type="caution">
    <text evidence="9">The sequence shown here is derived from an EMBL/GenBank/DDBJ whole genome shotgun (WGS) entry which is preliminary data.</text>
</comment>
<dbReference type="GO" id="GO:0006351">
    <property type="term" value="P:DNA-templated transcription"/>
    <property type="evidence" value="ECO:0007669"/>
    <property type="project" value="InterPro"/>
</dbReference>
<dbReference type="PANTHER" id="PTHR46910">
    <property type="entry name" value="TRANSCRIPTION FACTOR PDR1"/>
    <property type="match status" value="1"/>
</dbReference>
<proteinExistence type="predicted"/>
<dbReference type="GO" id="GO:0008270">
    <property type="term" value="F:zinc ion binding"/>
    <property type="evidence" value="ECO:0007669"/>
    <property type="project" value="InterPro"/>
</dbReference>
<evidence type="ECO:0000256" key="6">
    <source>
        <dbReference type="ARBA" id="ARBA00023242"/>
    </source>
</evidence>
<feature type="compositionally biased region" description="Basic and acidic residues" evidence="7">
    <location>
        <begin position="30"/>
        <end position="46"/>
    </location>
</feature>
<evidence type="ECO:0000256" key="4">
    <source>
        <dbReference type="ARBA" id="ARBA00023125"/>
    </source>
</evidence>
<organism evidence="9 10">
    <name type="scientific">Xylaria grammica</name>
    <dbReference type="NCBI Taxonomy" id="363999"/>
    <lineage>
        <taxon>Eukaryota</taxon>
        <taxon>Fungi</taxon>
        <taxon>Dikarya</taxon>
        <taxon>Ascomycota</taxon>
        <taxon>Pezizomycotina</taxon>
        <taxon>Sordariomycetes</taxon>
        <taxon>Xylariomycetidae</taxon>
        <taxon>Xylariales</taxon>
        <taxon>Xylariaceae</taxon>
        <taxon>Xylaria</taxon>
    </lineage>
</organism>
<feature type="region of interest" description="Disordered" evidence="7">
    <location>
        <begin position="688"/>
        <end position="727"/>
    </location>
</feature>
<evidence type="ECO:0000313" key="10">
    <source>
        <dbReference type="Proteomes" id="UP000286045"/>
    </source>
</evidence>
<dbReference type="Pfam" id="PF00172">
    <property type="entry name" value="Zn_clus"/>
    <property type="match status" value="1"/>
</dbReference>
<dbReference type="Pfam" id="PF04082">
    <property type="entry name" value="Fungal_trans"/>
    <property type="match status" value="1"/>
</dbReference>
<evidence type="ECO:0000256" key="2">
    <source>
        <dbReference type="ARBA" id="ARBA00022723"/>
    </source>
</evidence>
<protein>
    <recommendedName>
        <fullName evidence="8">Zn(2)-C6 fungal-type domain-containing protein</fullName>
    </recommendedName>
</protein>
<evidence type="ECO:0000256" key="5">
    <source>
        <dbReference type="ARBA" id="ARBA00023163"/>
    </source>
</evidence>
<comment type="subcellular location">
    <subcellularLocation>
        <location evidence="1">Nucleus</location>
    </subcellularLocation>
</comment>
<keyword evidence="5" id="KW-0804">Transcription</keyword>
<dbReference type="EMBL" id="RYZI01000134">
    <property type="protein sequence ID" value="RWA09913.1"/>
    <property type="molecule type" value="Genomic_DNA"/>
</dbReference>
<dbReference type="InterPro" id="IPR007219">
    <property type="entry name" value="XnlR_reg_dom"/>
</dbReference>
<keyword evidence="10" id="KW-1185">Reference proteome</keyword>
<accession>A0A439D690</accession>
<dbReference type="SUPFAM" id="SSF57701">
    <property type="entry name" value="Zn2/Cys6 DNA-binding domain"/>
    <property type="match status" value="1"/>
</dbReference>
<dbReference type="STRING" id="363999.A0A439D690"/>
<feature type="domain" description="Zn(2)-C6 fungal-type" evidence="8">
    <location>
        <begin position="53"/>
        <end position="81"/>
    </location>
</feature>
<dbReference type="GO" id="GO:0000981">
    <property type="term" value="F:DNA-binding transcription factor activity, RNA polymerase II-specific"/>
    <property type="evidence" value="ECO:0007669"/>
    <property type="project" value="InterPro"/>
</dbReference>
<feature type="compositionally biased region" description="Polar residues" evidence="7">
    <location>
        <begin position="688"/>
        <end position="702"/>
    </location>
</feature>
<dbReference type="AlphaFoldDB" id="A0A439D690"/>
<keyword evidence="6" id="KW-0539">Nucleus</keyword>
<dbReference type="GO" id="GO:0003677">
    <property type="term" value="F:DNA binding"/>
    <property type="evidence" value="ECO:0007669"/>
    <property type="project" value="UniProtKB-KW"/>
</dbReference>
<evidence type="ECO:0000259" key="8">
    <source>
        <dbReference type="PROSITE" id="PS50048"/>
    </source>
</evidence>
<feature type="region of interest" description="Disordered" evidence="7">
    <location>
        <begin position="1"/>
        <end position="52"/>
    </location>
</feature>
<evidence type="ECO:0000256" key="7">
    <source>
        <dbReference type="SAM" id="MobiDB-lite"/>
    </source>
</evidence>
<gene>
    <name evidence="9" type="ORF">EKO27_g5175</name>
</gene>
<dbReference type="InterPro" id="IPR001138">
    <property type="entry name" value="Zn2Cys6_DnaBD"/>
</dbReference>
<evidence type="ECO:0000256" key="3">
    <source>
        <dbReference type="ARBA" id="ARBA00023015"/>
    </source>
</evidence>
<reference evidence="9 10" key="1">
    <citation type="submission" date="2018-12" db="EMBL/GenBank/DDBJ databases">
        <title>Draft genome sequence of Xylaria grammica IHI A82.</title>
        <authorList>
            <person name="Buettner E."/>
            <person name="Kellner H."/>
        </authorList>
    </citation>
    <scope>NUCLEOTIDE SEQUENCE [LARGE SCALE GENOMIC DNA]</scope>
    <source>
        <strain evidence="9 10">IHI A82</strain>
    </source>
</reference>
<evidence type="ECO:0000256" key="1">
    <source>
        <dbReference type="ARBA" id="ARBA00004123"/>
    </source>
</evidence>
<keyword evidence="3" id="KW-0805">Transcription regulation</keyword>
<dbReference type="SMART" id="SM00066">
    <property type="entry name" value="GAL4"/>
    <property type="match status" value="1"/>
</dbReference>
<sequence length="820" mass="91630">MFGSRQNSLGADAQASRPEPDSDSASATRTDARQKRPRLTNDREEQSDPPPAACNQCRLRKVRCDRLQPECSNCRKGGIECNSTNTLKRVNHVKQLRDDFSDVLKQLNDVGHTLGVLTEITRQITTRPCPHAIHSYSPPHSNHTSHDALPFSASGLLDFFQHPNIQDDGRASQDSQGVNKPLSETVELDHGGERLYSYPAPLVLIKSLLRQAGGLLAGSDQPGDDHESQGGKVARKLQDPATRAALQRKLDDFPFILPHQEFAISRDMSPLTTPPRLMANLFVDGYLRNINTRTPIFDDDDLRRAVDAHYSDRQVRDSRARALIINNVILLELSLEIKTGRASRSTSRVPNDDILPSFLRNCDRAIGNLDAFKAPNIVSLQALMTLTLVAQEFYSNATAERVCQAACQVGRVMGIHRSKDRHESEGADMAKLRGRLYRILYAMDKVRVFMTGQPCDLHLFDSDQHIGPNRDHADDDHPISDAFDYLMTIWEEIYLNLYSSRAARATTETRLFQMRFVTASIDRFAQTHARLLSPPPPANDAADSDLLRVELLYGYQVSQILVLRCDQDSEQSMSKMRELARSSLGLILDVCKPPLTTARFALLARMFRRYPMVAFVELVAFHLANYPVDAEFEATAAADVVLLRGIRDQLEMLQYDNLTHIFYARLSEGLAWALGTLEALSEAAMRSSLTPQTQGGLSQGSQDARRRTAEASSRNATPDMFEASGSLSRGSHDFSRLRLSLHDEKDLRRPAEMTGFGFFAPDMERMELISAPSSPVYPPAFSTSQSQMELAPGPLAGNVNWSNFNLDFWQGAFAQGNRWD</sequence>
<dbReference type="PANTHER" id="PTHR46910:SF37">
    <property type="entry name" value="ZN(II)2CYS6 TRANSCRIPTION FACTOR (EUROFUNG)"/>
    <property type="match status" value="1"/>
</dbReference>
<dbReference type="Proteomes" id="UP000286045">
    <property type="component" value="Unassembled WGS sequence"/>
</dbReference>
<keyword evidence="2" id="KW-0479">Metal-binding</keyword>
<evidence type="ECO:0000313" key="9">
    <source>
        <dbReference type="EMBL" id="RWA09913.1"/>
    </source>
</evidence>
<name>A0A439D690_9PEZI</name>